<dbReference type="Gene3D" id="3.30.420.10">
    <property type="entry name" value="Ribonuclease H-like superfamily/Ribonuclease H"/>
    <property type="match status" value="1"/>
</dbReference>
<keyword evidence="2" id="KW-1185">Reference proteome</keyword>
<comment type="caution">
    <text evidence="1">The sequence shown here is derived from an EMBL/GenBank/DDBJ whole genome shotgun (WGS) entry which is preliminary data.</text>
</comment>
<gene>
    <name evidence="1" type="ORF">NPIL_15331</name>
</gene>
<evidence type="ECO:0000313" key="2">
    <source>
        <dbReference type="Proteomes" id="UP000887013"/>
    </source>
</evidence>
<sequence>MSAPRSDCTKEEQREMVRKVLKFIKTFITKQTGKRVTIVEVTSSLNISHNSPSKLSMTNSNSVKYVCNGYHESLPQQTKCLDICQHLSDRFNMEGNAFLSRVVTVDETWVHYNKPKTKRQSMD</sequence>
<dbReference type="AlphaFoldDB" id="A0A8X6Q126"/>
<protein>
    <submittedName>
        <fullName evidence="1">Uncharacterized protein</fullName>
    </submittedName>
</protein>
<name>A0A8X6Q126_NEPPI</name>
<dbReference type="Proteomes" id="UP000887013">
    <property type="component" value="Unassembled WGS sequence"/>
</dbReference>
<reference evidence="1" key="1">
    <citation type="submission" date="2020-08" db="EMBL/GenBank/DDBJ databases">
        <title>Multicomponent nature underlies the extraordinary mechanical properties of spider dragline silk.</title>
        <authorList>
            <person name="Kono N."/>
            <person name="Nakamura H."/>
            <person name="Mori M."/>
            <person name="Yoshida Y."/>
            <person name="Ohtoshi R."/>
            <person name="Malay A.D."/>
            <person name="Moran D.A.P."/>
            <person name="Tomita M."/>
            <person name="Numata K."/>
            <person name="Arakawa K."/>
        </authorList>
    </citation>
    <scope>NUCLEOTIDE SEQUENCE</scope>
</reference>
<dbReference type="GO" id="GO:0003676">
    <property type="term" value="F:nucleic acid binding"/>
    <property type="evidence" value="ECO:0007669"/>
    <property type="project" value="InterPro"/>
</dbReference>
<dbReference type="OrthoDB" id="6433738at2759"/>
<dbReference type="EMBL" id="BMAW01074179">
    <property type="protein sequence ID" value="GFT90951.1"/>
    <property type="molecule type" value="Genomic_DNA"/>
</dbReference>
<organism evidence="1 2">
    <name type="scientific">Nephila pilipes</name>
    <name type="common">Giant wood spider</name>
    <name type="synonym">Nephila maculata</name>
    <dbReference type="NCBI Taxonomy" id="299642"/>
    <lineage>
        <taxon>Eukaryota</taxon>
        <taxon>Metazoa</taxon>
        <taxon>Ecdysozoa</taxon>
        <taxon>Arthropoda</taxon>
        <taxon>Chelicerata</taxon>
        <taxon>Arachnida</taxon>
        <taxon>Araneae</taxon>
        <taxon>Araneomorphae</taxon>
        <taxon>Entelegynae</taxon>
        <taxon>Araneoidea</taxon>
        <taxon>Nephilidae</taxon>
        <taxon>Nephila</taxon>
    </lineage>
</organism>
<dbReference type="InterPro" id="IPR036397">
    <property type="entry name" value="RNaseH_sf"/>
</dbReference>
<proteinExistence type="predicted"/>
<accession>A0A8X6Q126</accession>
<evidence type="ECO:0000313" key="1">
    <source>
        <dbReference type="EMBL" id="GFT90951.1"/>
    </source>
</evidence>